<protein>
    <submittedName>
        <fullName evidence="1">Uncharacterized protein</fullName>
    </submittedName>
</protein>
<dbReference type="Proteomes" id="UP000325105">
    <property type="component" value="Unassembled WGS sequence"/>
</dbReference>
<organism evidence="1 2">
    <name type="scientific">Sphingobacterium allocomposti</name>
    <dbReference type="NCBI Taxonomy" id="415956"/>
    <lineage>
        <taxon>Bacteria</taxon>
        <taxon>Pseudomonadati</taxon>
        <taxon>Bacteroidota</taxon>
        <taxon>Sphingobacteriia</taxon>
        <taxon>Sphingobacteriales</taxon>
        <taxon>Sphingobacteriaceae</taxon>
        <taxon>Sphingobacterium</taxon>
    </lineage>
</organism>
<accession>A0A5S5D080</accession>
<keyword evidence="2" id="KW-1185">Reference proteome</keyword>
<dbReference type="AlphaFoldDB" id="A0A5S5D080"/>
<dbReference type="EMBL" id="VNHX01000027">
    <property type="protein sequence ID" value="TYP89443.1"/>
    <property type="molecule type" value="Genomic_DNA"/>
</dbReference>
<proteinExistence type="predicted"/>
<evidence type="ECO:0000313" key="2">
    <source>
        <dbReference type="Proteomes" id="UP000325105"/>
    </source>
</evidence>
<comment type="caution">
    <text evidence="1">The sequence shown here is derived from an EMBL/GenBank/DDBJ whole genome shotgun (WGS) entry which is preliminary data.</text>
</comment>
<evidence type="ECO:0000313" key="1">
    <source>
        <dbReference type="EMBL" id="TYP89443.1"/>
    </source>
</evidence>
<name>A0A5S5D080_9SPHI</name>
<sequence>MEIYTDIEVIESFVKSEWIDGKINDEVARELLRLTLELKDKVFNHAKN</sequence>
<dbReference type="RefSeq" id="WP_170250059.1">
    <property type="nucleotide sequence ID" value="NZ_VNHX01000027.1"/>
</dbReference>
<reference evidence="1 2" key="1">
    <citation type="submission" date="2019-07" db="EMBL/GenBank/DDBJ databases">
        <title>Genomic Encyclopedia of Archaeal and Bacterial Type Strains, Phase II (KMG-II): from individual species to whole genera.</title>
        <authorList>
            <person name="Goeker M."/>
        </authorList>
    </citation>
    <scope>NUCLEOTIDE SEQUENCE [LARGE SCALE GENOMIC DNA]</scope>
    <source>
        <strain evidence="1 2">DSM 18850</strain>
    </source>
</reference>
<gene>
    <name evidence="1" type="ORF">BC792_12744</name>
</gene>